<organism evidence="1 2">
    <name type="scientific">Helicobacter apodemus</name>
    <dbReference type="NCBI Taxonomy" id="135569"/>
    <lineage>
        <taxon>Bacteria</taxon>
        <taxon>Pseudomonadati</taxon>
        <taxon>Campylobacterota</taxon>
        <taxon>Epsilonproteobacteria</taxon>
        <taxon>Campylobacterales</taxon>
        <taxon>Helicobacteraceae</taxon>
        <taxon>Helicobacter</taxon>
    </lineage>
</organism>
<keyword evidence="2" id="KW-1185">Reference proteome</keyword>
<dbReference type="AlphaFoldDB" id="A0A4U8UGG3"/>
<evidence type="ECO:0000313" key="2">
    <source>
        <dbReference type="Proteomes" id="UP000029920"/>
    </source>
</evidence>
<sequence length="80" mass="9354">MYFRNFSFSAFQEYCKQLGLLLTQQLDGRVYPNSQSAKSVFEVFSLRLEGGKVRIHLEGEVLKIHKDSKHFFMQSTKGIY</sequence>
<comment type="caution">
    <text evidence="1">The sequence shown here is derived from an EMBL/GenBank/DDBJ whole genome shotgun (WGS) entry which is preliminary data.</text>
</comment>
<protein>
    <submittedName>
        <fullName evidence="1">Uncharacterized protein</fullName>
    </submittedName>
</protein>
<gene>
    <name evidence="1" type="ORF">LS72_003185</name>
</gene>
<accession>A0A4U8UGG3</accession>
<name>A0A4U8UGG3_9HELI</name>
<dbReference type="Gene3D" id="3.50.50.60">
    <property type="entry name" value="FAD/NAD(P)-binding domain"/>
    <property type="match status" value="1"/>
</dbReference>
<dbReference type="InterPro" id="IPR036188">
    <property type="entry name" value="FAD/NAD-bd_sf"/>
</dbReference>
<proteinExistence type="predicted"/>
<dbReference type="EMBL" id="JRPC02000006">
    <property type="protein sequence ID" value="TLE16457.1"/>
    <property type="molecule type" value="Genomic_DNA"/>
</dbReference>
<dbReference type="Proteomes" id="UP000029920">
    <property type="component" value="Unassembled WGS sequence"/>
</dbReference>
<evidence type="ECO:0000313" key="1">
    <source>
        <dbReference type="EMBL" id="TLE16457.1"/>
    </source>
</evidence>
<reference evidence="1 2" key="1">
    <citation type="journal article" date="2014" name="Genome Announc.">
        <title>Draft genome sequences of eight enterohepatic helicobacter species isolated from both laboratory and wild rodents.</title>
        <authorList>
            <person name="Sheh A."/>
            <person name="Shen Z."/>
            <person name="Fox J.G."/>
        </authorList>
    </citation>
    <scope>NUCLEOTIDE SEQUENCE [LARGE SCALE GENOMIC DNA]</scope>
    <source>
        <strain evidence="1 2">MIT-03-7007</strain>
    </source>
</reference>